<evidence type="ECO:0000256" key="10">
    <source>
        <dbReference type="SAM" id="MobiDB-lite"/>
    </source>
</evidence>
<dbReference type="Proteomes" id="UP000095038">
    <property type="component" value="Unassembled WGS sequence"/>
</dbReference>
<dbReference type="InterPro" id="IPR000649">
    <property type="entry name" value="IF-2B-related"/>
</dbReference>
<evidence type="ECO:0000256" key="2">
    <source>
        <dbReference type="ARBA" id="ARBA00007251"/>
    </source>
</evidence>
<dbReference type="GO" id="GO:0005829">
    <property type="term" value="C:cytosol"/>
    <property type="evidence" value="ECO:0007669"/>
    <property type="project" value="UniProtKB-SubCell"/>
</dbReference>
<evidence type="ECO:0000256" key="5">
    <source>
        <dbReference type="ARBA" id="ARBA00022917"/>
    </source>
</evidence>
<name>A0A1D2VRV1_9ASCO</name>
<dbReference type="InterPro" id="IPR042529">
    <property type="entry name" value="IF_2B-like_C"/>
</dbReference>
<evidence type="ECO:0000256" key="7">
    <source>
        <dbReference type="ARBA" id="ARBA00044356"/>
    </source>
</evidence>
<dbReference type="RefSeq" id="XP_020050627.1">
    <property type="nucleotide sequence ID" value="XM_020192496.1"/>
</dbReference>
<feature type="compositionally biased region" description="Basic residues" evidence="10">
    <location>
        <begin position="61"/>
        <end position="70"/>
    </location>
</feature>
<evidence type="ECO:0000256" key="9">
    <source>
        <dbReference type="RuleBase" id="RU003814"/>
    </source>
</evidence>
<organism evidence="11 12">
    <name type="scientific">Ascoidea rubescens DSM 1968</name>
    <dbReference type="NCBI Taxonomy" id="1344418"/>
    <lineage>
        <taxon>Eukaryota</taxon>
        <taxon>Fungi</taxon>
        <taxon>Dikarya</taxon>
        <taxon>Ascomycota</taxon>
        <taxon>Saccharomycotina</taxon>
        <taxon>Saccharomycetes</taxon>
        <taxon>Ascoideaceae</taxon>
        <taxon>Ascoidea</taxon>
    </lineage>
</organism>
<dbReference type="PANTHER" id="PTHR10233">
    <property type="entry name" value="TRANSLATION INITIATION FACTOR EIF-2B"/>
    <property type="match status" value="1"/>
</dbReference>
<keyword evidence="3" id="KW-0963">Cytoplasm</keyword>
<proteinExistence type="inferred from homology"/>
<dbReference type="GO" id="GO:0002183">
    <property type="term" value="P:cytoplasmic translational initiation"/>
    <property type="evidence" value="ECO:0007669"/>
    <property type="project" value="EnsemblFungi"/>
</dbReference>
<dbReference type="GO" id="GO:0003743">
    <property type="term" value="F:translation initiation factor activity"/>
    <property type="evidence" value="ECO:0007669"/>
    <property type="project" value="UniProtKB-KW"/>
</dbReference>
<dbReference type="GO" id="GO:0005851">
    <property type="term" value="C:eukaryotic translation initiation factor 2B complex"/>
    <property type="evidence" value="ECO:0007669"/>
    <property type="project" value="EnsemblFungi"/>
</dbReference>
<dbReference type="Pfam" id="PF01008">
    <property type="entry name" value="IF-2B"/>
    <property type="match status" value="1"/>
</dbReference>
<comment type="subcellular location">
    <subcellularLocation>
        <location evidence="1">Cytoplasm</location>
        <location evidence="1">Cytosol</location>
    </subcellularLocation>
</comment>
<dbReference type="SUPFAM" id="SSF100950">
    <property type="entry name" value="NagB/RpiA/CoA transferase-like"/>
    <property type="match status" value="1"/>
</dbReference>
<dbReference type="AlphaFoldDB" id="A0A1D2VRV1"/>
<keyword evidence="4" id="KW-0396">Initiation factor</keyword>
<dbReference type="OrthoDB" id="10254737at2759"/>
<dbReference type="EMBL" id="KV454475">
    <property type="protein sequence ID" value="ODV64320.1"/>
    <property type="molecule type" value="Genomic_DNA"/>
</dbReference>
<reference evidence="12" key="1">
    <citation type="submission" date="2016-05" db="EMBL/GenBank/DDBJ databases">
        <title>Comparative genomics of biotechnologically important yeasts.</title>
        <authorList>
            <consortium name="DOE Joint Genome Institute"/>
            <person name="Riley R."/>
            <person name="Haridas S."/>
            <person name="Wolfe K.H."/>
            <person name="Lopes M.R."/>
            <person name="Hittinger C.T."/>
            <person name="Goker M."/>
            <person name="Salamov A."/>
            <person name="Wisecaver J."/>
            <person name="Long T.M."/>
            <person name="Aerts A.L."/>
            <person name="Barry K."/>
            <person name="Choi C."/>
            <person name="Clum A."/>
            <person name="Coughlan A.Y."/>
            <person name="Deshpande S."/>
            <person name="Douglass A.P."/>
            <person name="Hanson S.J."/>
            <person name="Klenk H.-P."/>
            <person name="Labutti K."/>
            <person name="Lapidus A."/>
            <person name="Lindquist E."/>
            <person name="Lipzen A."/>
            <person name="Meier-Kolthoff J.P."/>
            <person name="Ohm R.A."/>
            <person name="Otillar R.P."/>
            <person name="Pangilinan J."/>
            <person name="Peng Y."/>
            <person name="Rokas A."/>
            <person name="Rosa C.A."/>
            <person name="Scheuner C."/>
            <person name="Sibirny A.A."/>
            <person name="Slot J.C."/>
            <person name="Stielow J.B."/>
            <person name="Sun H."/>
            <person name="Kurtzman C.P."/>
            <person name="Blackwell M."/>
            <person name="Grigoriev I.V."/>
            <person name="Jeffries T.W."/>
        </authorList>
    </citation>
    <scope>NUCLEOTIDE SEQUENCE [LARGE SCALE GENOMIC DNA]</scope>
    <source>
        <strain evidence="12">DSM 1968</strain>
    </source>
</reference>
<gene>
    <name evidence="11" type="ORF">ASCRUDRAFT_73963</name>
</gene>
<dbReference type="GO" id="GO:0005085">
    <property type="term" value="F:guanyl-nucleotide exchange factor activity"/>
    <property type="evidence" value="ECO:0007669"/>
    <property type="project" value="EnsemblFungi"/>
</dbReference>
<feature type="compositionally biased region" description="Low complexity" evidence="10">
    <location>
        <begin position="95"/>
        <end position="120"/>
    </location>
</feature>
<dbReference type="InterPro" id="IPR037171">
    <property type="entry name" value="NagB/RpiA_transferase-like"/>
</dbReference>
<comment type="subunit">
    <text evidence="8">Component of the translation initiation factor 2B (eIF2B) complex which is a heterodecamer of two sets of five different subunits: alpha, beta, gamma, delta and epsilon. Subunits alpha, beta and delta comprise a regulatory subcomplex and subunits epsilon and gamma comprise a catalytic subcomplex. Within the complex, the hexameric regulatory complex resides at the center, with the two heterodimeric catalytic subcomplexes bound on opposite sides.</text>
</comment>
<keyword evidence="5" id="KW-0648">Protein biosynthesis</keyword>
<feature type="region of interest" description="Disordered" evidence="10">
    <location>
        <begin position="1"/>
        <end position="121"/>
    </location>
</feature>
<evidence type="ECO:0000313" key="11">
    <source>
        <dbReference type="EMBL" id="ODV64320.1"/>
    </source>
</evidence>
<dbReference type="Gene3D" id="3.40.50.10470">
    <property type="entry name" value="Translation initiation factor eif-2b, domain 2"/>
    <property type="match status" value="1"/>
</dbReference>
<dbReference type="FunCoup" id="A0A1D2VRV1">
    <property type="interactions" value="824"/>
</dbReference>
<feature type="compositionally biased region" description="Polar residues" evidence="10">
    <location>
        <begin position="1"/>
        <end position="52"/>
    </location>
</feature>
<comment type="similarity">
    <text evidence="2 9">Belongs to the eIF-2B alpha/beta/delta subunits family.</text>
</comment>
<accession>A0A1D2VRV1</accession>
<keyword evidence="12" id="KW-1185">Reference proteome</keyword>
<evidence type="ECO:0000256" key="8">
    <source>
        <dbReference type="ARBA" id="ARBA00046432"/>
    </source>
</evidence>
<evidence type="ECO:0000256" key="4">
    <source>
        <dbReference type="ARBA" id="ARBA00022540"/>
    </source>
</evidence>
<feature type="compositionally biased region" description="Polar residues" evidence="10">
    <location>
        <begin position="83"/>
        <end position="93"/>
    </location>
</feature>
<sequence>MDSAQPTNSSGNPVGVVSASNSTSKAPQNADSNAKNENSQAANNKNPPTLSNKELKELKKKEKAAKRAAKKQQFLNSDDKNNAKPSSNQIKKQINNETNNSNATSNNNFNPNTNKQSTNNESFSRDKIISLFTHLSTKEERNQSSLNILHEFIHTSIIKLNLNYSNFKIIGSINRCVSMLNTFKIVINDYKFNDKKNLSFSRDLTQYLSYQIEFLKTSRPLSITMRNSIRWLKQTISELSLNFKSPIENSIDSQIDFKNQISEKIDDFIKNKIYLPQNLIINDAKKHISNDSIILTYGNSKVLNNLFIHCHNIEKKEFKLIIVDSRPLFEGKTLLNNLINSGFKRENLSYIFINAISTILNTNKIDAVFLGAHGILSNGTLYSRVGTAMCSLVSHKRNVPIIVCCESLKFTDKIQLDSLTQNEINDNDYLLNVPNFNSLPKKKNYFLEYFIKSKSIENNSNNFNNSRLSKQQQQNKLNKKFQEENELKNNEDYDPLVDYKNTKNLNLLNIMYDLTPAEYITKIVTEMGSLPPSSIPVVLKEYNSIA</sequence>
<evidence type="ECO:0000256" key="3">
    <source>
        <dbReference type="ARBA" id="ARBA00022490"/>
    </source>
</evidence>
<dbReference type="GeneID" id="30966132"/>
<dbReference type="PANTHER" id="PTHR10233:SF14">
    <property type="entry name" value="TRANSLATION INITIATION FACTOR EIF-2B SUBUNIT DELTA"/>
    <property type="match status" value="1"/>
</dbReference>
<dbReference type="STRING" id="1344418.A0A1D2VRV1"/>
<protein>
    <recommendedName>
        <fullName evidence="6">Translation initiation factor eIF2B subunit delta</fullName>
    </recommendedName>
    <alternativeName>
        <fullName evidence="7">eIF2B GDP-GTP exchange factor subunit delta</fullName>
    </alternativeName>
</protein>
<evidence type="ECO:0000256" key="6">
    <source>
        <dbReference type="ARBA" id="ARBA00044147"/>
    </source>
</evidence>
<evidence type="ECO:0000313" key="12">
    <source>
        <dbReference type="Proteomes" id="UP000095038"/>
    </source>
</evidence>
<dbReference type="InParanoid" id="A0A1D2VRV1"/>
<evidence type="ECO:0000256" key="1">
    <source>
        <dbReference type="ARBA" id="ARBA00004514"/>
    </source>
</evidence>